<feature type="domain" description="DUF6851" evidence="3">
    <location>
        <begin position="79"/>
        <end position="216"/>
    </location>
</feature>
<dbReference type="InterPro" id="IPR055161">
    <property type="entry name" value="NapH1-like_2nd"/>
</dbReference>
<dbReference type="PANTHER" id="PTHR34599:SF2">
    <property type="entry name" value="TRAF-TYPE DOMAIN-CONTAINING PROTEIN"/>
    <property type="match status" value="1"/>
</dbReference>
<name>A0A4Q0P7G2_9FLAO</name>
<evidence type="ECO:0000256" key="2">
    <source>
        <dbReference type="SAM" id="SignalP"/>
    </source>
</evidence>
<evidence type="ECO:0000313" key="6">
    <source>
        <dbReference type="Proteomes" id="UP000289859"/>
    </source>
</evidence>
<gene>
    <name evidence="5" type="ORF">DSM02_1807</name>
</gene>
<evidence type="ECO:0000256" key="1">
    <source>
        <dbReference type="SAM" id="Coils"/>
    </source>
</evidence>
<dbReference type="PANTHER" id="PTHR34599">
    <property type="entry name" value="PEROXIDASE-RELATED"/>
    <property type="match status" value="1"/>
</dbReference>
<dbReference type="Gene3D" id="1.10.606.20">
    <property type="match status" value="1"/>
</dbReference>
<feature type="coiled-coil region" evidence="1">
    <location>
        <begin position="260"/>
        <end position="290"/>
    </location>
</feature>
<keyword evidence="6" id="KW-1185">Reference proteome</keyword>
<organism evidence="5 6">
    <name type="scientific">Leeuwenhoekiella polynyae</name>
    <dbReference type="NCBI Taxonomy" id="1550906"/>
    <lineage>
        <taxon>Bacteria</taxon>
        <taxon>Pseudomonadati</taxon>
        <taxon>Bacteroidota</taxon>
        <taxon>Flavobacteriia</taxon>
        <taxon>Flavobacteriales</taxon>
        <taxon>Flavobacteriaceae</taxon>
        <taxon>Leeuwenhoekiella</taxon>
    </lineage>
</organism>
<dbReference type="RefSeq" id="WP_240674015.1">
    <property type="nucleotide sequence ID" value="NZ_JBHUOO010000046.1"/>
</dbReference>
<dbReference type="Proteomes" id="UP000289859">
    <property type="component" value="Unassembled WGS sequence"/>
</dbReference>
<proteinExistence type="predicted"/>
<comment type="caution">
    <text evidence="5">The sequence shown here is derived from an EMBL/GenBank/DDBJ whole genome shotgun (WGS) entry which is preliminary data.</text>
</comment>
<dbReference type="SUPFAM" id="SSF48317">
    <property type="entry name" value="Acid phosphatase/Vanadium-dependent haloperoxidase"/>
    <property type="match status" value="1"/>
</dbReference>
<dbReference type="InterPro" id="IPR036938">
    <property type="entry name" value="PAP2/HPO_sf"/>
</dbReference>
<dbReference type="AlphaFoldDB" id="A0A4Q0P7G2"/>
<feature type="domain" description="Vanadium-dependent haloperoxidase NapH1-like second helical-bundle" evidence="4">
    <location>
        <begin position="322"/>
        <end position="488"/>
    </location>
</feature>
<dbReference type="InterPro" id="IPR049283">
    <property type="entry name" value="DUF6851"/>
</dbReference>
<protein>
    <submittedName>
        <fullName evidence="5">PAP2 superfamily protein</fullName>
    </submittedName>
</protein>
<evidence type="ECO:0000313" key="5">
    <source>
        <dbReference type="EMBL" id="RXG22208.1"/>
    </source>
</evidence>
<accession>A0A4Q0P7G2</accession>
<feature type="chain" id="PRO_5020442648" evidence="2">
    <location>
        <begin position="27"/>
        <end position="497"/>
    </location>
</feature>
<keyword evidence="2" id="KW-0732">Signal</keyword>
<evidence type="ECO:0000259" key="3">
    <source>
        <dbReference type="Pfam" id="PF21167"/>
    </source>
</evidence>
<dbReference type="CDD" id="cd03398">
    <property type="entry name" value="PAP2_haloperoxidase"/>
    <property type="match status" value="1"/>
</dbReference>
<evidence type="ECO:0000259" key="4">
    <source>
        <dbReference type="Pfam" id="PF22778"/>
    </source>
</evidence>
<reference evidence="5 6" key="1">
    <citation type="submission" date="2018-07" db="EMBL/GenBank/DDBJ databases">
        <title>Leeuwenhoekiella genomics.</title>
        <authorList>
            <person name="Tahon G."/>
            <person name="Willems A."/>
        </authorList>
    </citation>
    <scope>NUCLEOTIDE SEQUENCE [LARGE SCALE GENOMIC DNA]</scope>
    <source>
        <strain evidence="5 6">LMG 29608</strain>
    </source>
</reference>
<keyword evidence="1" id="KW-0175">Coiled coil</keyword>
<sequence length="497" mass="56097">MKYFSLKKAFSALIFVVVLSASQSYAQEYVPVLTLEDRLEEMSDHNVAYQWSEMAIIATANDTDRIAPRPTVTSRFLALIFVAVFDAWSVFDDAAIPVYLEDYDKFPKEEQTLSNKEKAISYAAYHALKEYYPYDSLQYKKFMLHLGYDPNDDATDPTTPAGIGNLAAKTTIKARHNDGANQYGEVEGFPKPYSDYSNYQPVNTVDQLNDYDRWQPKYFTRETGEKFAPSCLTPYWQLVEPIALRTADQFRPGPPPKVGSEQLQKEVEEVVELQANLTDEERALVEFMRDGPQSVQQAGHWLKFAQKVSQRDNHNLDEDVKMFFANQVTAMDAFIASWDSKMFYDSARPFALVHHYFKDKEIKGWKGPGLGTGIIKGEDWRPYSPAAFLCPPFPSYTSGHSTISGACAELLKLWTGSDYLDVKVELVPGALTEPQALGEPIVLDFPTFTQAAEMAGISRVMGGYHIQADNIAGLELGRAVAHQVWDFYNYHTGQSNQ</sequence>
<feature type="signal peptide" evidence="2">
    <location>
        <begin position="1"/>
        <end position="26"/>
    </location>
</feature>
<dbReference type="InterPro" id="IPR052559">
    <property type="entry name" value="V-haloperoxidase"/>
</dbReference>
<dbReference type="EMBL" id="QOVK01000006">
    <property type="protein sequence ID" value="RXG22208.1"/>
    <property type="molecule type" value="Genomic_DNA"/>
</dbReference>
<dbReference type="Pfam" id="PF21167">
    <property type="entry name" value="DUF6851"/>
    <property type="match status" value="1"/>
</dbReference>
<dbReference type="Pfam" id="PF22778">
    <property type="entry name" value="VCPO_2nd"/>
    <property type="match status" value="1"/>
</dbReference>